<name>A0ABU3UF17_9ACTN</name>
<organism evidence="1 2">
    <name type="scientific">Streptomyces mirabilis</name>
    <dbReference type="NCBI Taxonomy" id="68239"/>
    <lineage>
        <taxon>Bacteria</taxon>
        <taxon>Bacillati</taxon>
        <taxon>Actinomycetota</taxon>
        <taxon>Actinomycetes</taxon>
        <taxon>Kitasatosporales</taxon>
        <taxon>Streptomycetaceae</taxon>
        <taxon>Streptomyces</taxon>
    </lineage>
</organism>
<dbReference type="EMBL" id="JARAKF010000001">
    <property type="protein sequence ID" value="MDU8992506.1"/>
    <property type="molecule type" value="Genomic_DNA"/>
</dbReference>
<gene>
    <name evidence="1" type="ORF">PU648_09065</name>
</gene>
<evidence type="ECO:0000313" key="1">
    <source>
        <dbReference type="EMBL" id="MDU8992506.1"/>
    </source>
</evidence>
<keyword evidence="2" id="KW-1185">Reference proteome</keyword>
<accession>A0ABU3UF17</accession>
<sequence>MAGSGCSGSVAQPYSAAEGLIAGRATRRRFRAPGGRYVMLGVAQRLGEALPGRGIDTLAVPRV</sequence>
<dbReference type="Proteomes" id="UP001257627">
    <property type="component" value="Unassembled WGS sequence"/>
</dbReference>
<reference evidence="1 2" key="1">
    <citation type="submission" date="2023-02" db="EMBL/GenBank/DDBJ databases">
        <authorList>
            <person name="Maleckis M."/>
        </authorList>
    </citation>
    <scope>NUCLEOTIDE SEQUENCE [LARGE SCALE GENOMIC DNA]</scope>
    <source>
        <strain evidence="1 2">P8-A2</strain>
    </source>
</reference>
<comment type="caution">
    <text evidence="1">The sequence shown here is derived from an EMBL/GenBank/DDBJ whole genome shotgun (WGS) entry which is preliminary data.</text>
</comment>
<evidence type="ECO:0000313" key="2">
    <source>
        <dbReference type="Proteomes" id="UP001257627"/>
    </source>
</evidence>
<proteinExistence type="predicted"/>
<protein>
    <submittedName>
        <fullName evidence="1">Uncharacterized protein</fullName>
    </submittedName>
</protein>
<dbReference type="RefSeq" id="WP_266942460.1">
    <property type="nucleotide sequence ID" value="NZ_JAPEMK010000001.1"/>
</dbReference>